<dbReference type="PANTHER" id="PTHR11102">
    <property type="entry name" value="SEL-1-LIKE PROTEIN"/>
    <property type="match status" value="1"/>
</dbReference>
<sequence>MPRIVFKCRYIKNAAVHLENLVEYVATRDGVEIISTASRERLATEKQEQLIADIFAQFPDTTDLFEYEDYIKQPTVENASEFITAALDQNMDHLSHQETYVSYIATRPRAEKLGAHGLFSDTDAPLVLSRVMTEVGEHTGNVWTPIISLRREDAARLGYDNASAWMALIRKQRNIFAEQMKIVPENLRWYAAFHNEGHHPHCHMLVYSVNPREGYVTKPAIEKMRSGLAREIFQQDLLQIYSGQTEQRNTLAEQSREALKEIIGRMNGGMCESEAIESLLSHLAERQKHTSGKKQYGYLKAPLKAVVDQIVDELAKDTRVAESYAKWQELRNEVLRTYLDKLPAPVPLSQQKEFKHIKNMVITEAVNIGNHHFTFEGDDATESLHEASDTPLPEDEYQMAMDEAPEGDEDIPSSAPENLSRPDSYEAESGRPHIKWSTRYKEARVFLYGSDELEPDFEQALCLFMEEAEAGNALAMHDLGRMYADGLGVDMDADIAFSWYEKALSAFMDIEANRNSRYVEYRIGKMHAAGLGTERDYAEAAGWFEMAASRNHKYAQYSLAGLYYRGQGVEQDYGTAFRLYGKSAAQHVPYANYELAKMYRDGIGTEKDAEEAELNFEEAFYGFQRLEEQSHDDKLQYRLGQMLYTGTGTDKDVEAAIEYLEKAARLGNVHAQYMLGKVYLDEDGRHRNPEKAVLWLTKAADNGNGLAQYALGKLYRDGLYVEKDIAKAVELFTKAAEQNNSFAQYQLGKLYLLGQDVPKDVEAAVKWLTLSAELGNQYSQYALGKLYLMGRGVPRDREAAMHWLTLSAAQGNIYAQFFLDHPDAFRDPPLFLAATRLLHHLSRIFHDEQKRFLGSPGMQTDSKLRRRIREKKIAQGHAPDDHELRHTTY</sequence>
<dbReference type="Proteomes" id="UP000010797">
    <property type="component" value="Chromosome"/>
</dbReference>
<organism evidence="2 3">
    <name type="scientific">Desulfitobacterium dichloroeliminans (strain LMG P-21439 / DCA1)</name>
    <dbReference type="NCBI Taxonomy" id="871963"/>
    <lineage>
        <taxon>Bacteria</taxon>
        <taxon>Bacillati</taxon>
        <taxon>Bacillota</taxon>
        <taxon>Clostridia</taxon>
        <taxon>Eubacteriales</taxon>
        <taxon>Desulfitobacteriaceae</taxon>
        <taxon>Desulfitobacterium</taxon>
    </lineage>
</organism>
<evidence type="ECO:0000313" key="3">
    <source>
        <dbReference type="Proteomes" id="UP000010797"/>
    </source>
</evidence>
<dbReference type="NCBIfam" id="NF041499">
    <property type="entry name" value="MobP3"/>
    <property type="match status" value="1"/>
</dbReference>
<dbReference type="HOGENOM" id="CLU_011901_0_0_9"/>
<dbReference type="InterPro" id="IPR050767">
    <property type="entry name" value="Sel1_AlgK"/>
</dbReference>
<dbReference type="EMBL" id="CP003344">
    <property type="protein sequence ID" value="AGA69221.1"/>
    <property type="molecule type" value="Genomic_DNA"/>
</dbReference>
<evidence type="ECO:0000256" key="1">
    <source>
        <dbReference type="SAM" id="MobiDB-lite"/>
    </source>
</evidence>
<dbReference type="InterPro" id="IPR011990">
    <property type="entry name" value="TPR-like_helical_dom_sf"/>
</dbReference>
<dbReference type="KEGG" id="ddl:Desdi_1745"/>
<feature type="region of interest" description="Disordered" evidence="1">
    <location>
        <begin position="403"/>
        <end position="431"/>
    </location>
</feature>
<dbReference type="AlphaFoldDB" id="L0F983"/>
<dbReference type="RefSeq" id="WP_015262211.1">
    <property type="nucleotide sequence ID" value="NC_019903.1"/>
</dbReference>
<reference evidence="3" key="1">
    <citation type="submission" date="2012-02" db="EMBL/GenBank/DDBJ databases">
        <title>Complete sequence of Desulfitobacterium dichloroeliminans LMG P-21439.</title>
        <authorList>
            <person name="Lucas S."/>
            <person name="Han J."/>
            <person name="Lapidus A."/>
            <person name="Cheng J.-F."/>
            <person name="Goodwin L."/>
            <person name="Pitluck S."/>
            <person name="Peters L."/>
            <person name="Ovchinnikova G."/>
            <person name="Teshima H."/>
            <person name="Detter J.C."/>
            <person name="Han C."/>
            <person name="Tapia R."/>
            <person name="Land M."/>
            <person name="Hauser L."/>
            <person name="Kyrpides N."/>
            <person name="Ivanova N."/>
            <person name="Pagani I."/>
            <person name="Kruse T."/>
            <person name="de Vos W.M."/>
            <person name="Boon N."/>
            <person name="Smidt H."/>
            <person name="Woyke T."/>
        </authorList>
    </citation>
    <scope>NUCLEOTIDE SEQUENCE [LARGE SCALE GENOMIC DNA]</scope>
    <source>
        <strain evidence="3">LMG P-21439 / DCA1</strain>
    </source>
</reference>
<dbReference type="SMART" id="SM00671">
    <property type="entry name" value="SEL1"/>
    <property type="match status" value="9"/>
</dbReference>
<accession>L0F983</accession>
<dbReference type="SUPFAM" id="SSF81901">
    <property type="entry name" value="HCP-like"/>
    <property type="match status" value="2"/>
</dbReference>
<dbReference type="eggNOG" id="COG0790">
    <property type="taxonomic scope" value="Bacteria"/>
</dbReference>
<dbReference type="Pfam" id="PF08238">
    <property type="entry name" value="Sel1"/>
    <property type="match status" value="9"/>
</dbReference>
<gene>
    <name evidence="2" type="ordered locus">Desdi_1745</name>
</gene>
<protein>
    <submittedName>
        <fullName evidence="2">TPR repeat-containing protein</fullName>
    </submittedName>
</protein>
<dbReference type="InterPro" id="IPR006597">
    <property type="entry name" value="Sel1-like"/>
</dbReference>
<dbReference type="InterPro" id="IPR048102">
    <property type="entry name" value="MobP3"/>
</dbReference>
<dbReference type="STRING" id="871963.Desdi_1745"/>
<dbReference type="Pfam" id="PF18555">
    <property type="entry name" value="MobL"/>
    <property type="match status" value="1"/>
</dbReference>
<keyword evidence="3" id="KW-1185">Reference proteome</keyword>
<dbReference type="Gene3D" id="1.25.40.10">
    <property type="entry name" value="Tetratricopeptide repeat domain"/>
    <property type="match status" value="2"/>
</dbReference>
<evidence type="ECO:0000313" key="2">
    <source>
        <dbReference type="EMBL" id="AGA69221.1"/>
    </source>
</evidence>
<dbReference type="OrthoDB" id="1775746at2"/>
<dbReference type="PANTHER" id="PTHR11102:SF160">
    <property type="entry name" value="ERAD-ASSOCIATED E3 UBIQUITIN-PROTEIN LIGASE COMPONENT HRD3"/>
    <property type="match status" value="1"/>
</dbReference>
<proteinExistence type="predicted"/>
<name>L0F983_DESDL</name>
<dbReference type="InterPro" id="IPR041073">
    <property type="entry name" value="MobL"/>
</dbReference>